<proteinExistence type="predicted"/>
<feature type="transmembrane region" description="Helical" evidence="9">
    <location>
        <begin position="289"/>
        <end position="306"/>
    </location>
</feature>
<reference evidence="12 13" key="1">
    <citation type="submission" date="2022-06" db="EMBL/GenBank/DDBJ databases">
        <title>Sequencing the genomes of 1000 actinobacteria strains.</title>
        <authorList>
            <person name="Klenk H.-P."/>
        </authorList>
    </citation>
    <scope>NUCLEOTIDE SEQUENCE [LARGE SCALE GENOMIC DNA]</scope>
    <source>
        <strain evidence="12 13">DSM 44170</strain>
    </source>
</reference>
<feature type="transmembrane region" description="Helical" evidence="9">
    <location>
        <begin position="371"/>
        <end position="388"/>
    </location>
</feature>
<feature type="transmembrane region" description="Helical" evidence="9">
    <location>
        <begin position="87"/>
        <end position="108"/>
    </location>
</feature>
<dbReference type="RefSeq" id="WP_308211122.1">
    <property type="nucleotide sequence ID" value="NZ_BAAAVE010000009.1"/>
</dbReference>
<name>A0ABT1JX11_9ACTN</name>
<keyword evidence="2" id="KW-1003">Cell membrane</keyword>
<feature type="compositionally biased region" description="Gly residues" evidence="8">
    <location>
        <begin position="589"/>
        <end position="613"/>
    </location>
</feature>
<feature type="transmembrane region" description="Helical" evidence="9">
    <location>
        <begin position="162"/>
        <end position="179"/>
    </location>
</feature>
<dbReference type="Pfam" id="PF24878">
    <property type="entry name" value="YkcB_C"/>
    <property type="match status" value="1"/>
</dbReference>
<evidence type="ECO:0000313" key="13">
    <source>
        <dbReference type="Proteomes" id="UP001320766"/>
    </source>
</evidence>
<feature type="transmembrane region" description="Helical" evidence="9">
    <location>
        <begin position="115"/>
        <end position="134"/>
    </location>
</feature>
<feature type="transmembrane region" description="Helical" evidence="9">
    <location>
        <begin position="551"/>
        <end position="572"/>
    </location>
</feature>
<evidence type="ECO:0000256" key="4">
    <source>
        <dbReference type="ARBA" id="ARBA00022679"/>
    </source>
</evidence>
<dbReference type="PANTHER" id="PTHR33908:SF3">
    <property type="entry name" value="UNDECAPRENYL PHOSPHATE-ALPHA-4-AMINO-4-DEOXY-L-ARABINOSE ARABINOSYL TRANSFERASE"/>
    <property type="match status" value="1"/>
</dbReference>
<feature type="compositionally biased region" description="Low complexity" evidence="8">
    <location>
        <begin position="467"/>
        <end position="485"/>
    </location>
</feature>
<keyword evidence="7 9" id="KW-0472">Membrane</keyword>
<dbReference type="InterPro" id="IPR038731">
    <property type="entry name" value="RgtA/B/C-like"/>
</dbReference>
<keyword evidence="5 9" id="KW-0812">Transmembrane</keyword>
<dbReference type="InterPro" id="IPR056785">
    <property type="entry name" value="YkcA/B-like_C"/>
</dbReference>
<feature type="domain" description="Putative mannosyltransferase YkcA/B-like C-terminal" evidence="11">
    <location>
        <begin position="657"/>
        <end position="731"/>
    </location>
</feature>
<comment type="caution">
    <text evidence="12">The sequence shown here is derived from an EMBL/GenBank/DDBJ whole genome shotgun (WGS) entry which is preliminary data.</text>
</comment>
<dbReference type="PANTHER" id="PTHR33908">
    <property type="entry name" value="MANNOSYLTRANSFERASE YKCB-RELATED"/>
    <property type="match status" value="1"/>
</dbReference>
<feature type="domain" description="Glycosyltransferase RgtA/B/C/D-like" evidence="10">
    <location>
        <begin position="66"/>
        <end position="219"/>
    </location>
</feature>
<feature type="transmembrane region" description="Helical" evidence="9">
    <location>
        <begin position="343"/>
        <end position="364"/>
    </location>
</feature>
<feature type="compositionally biased region" description="Gly residues" evidence="8">
    <location>
        <begin position="621"/>
        <end position="646"/>
    </location>
</feature>
<organism evidence="12 13">
    <name type="scientific">Nonomuraea roseoviolacea subsp. carminata</name>
    <dbReference type="NCBI Taxonomy" id="160689"/>
    <lineage>
        <taxon>Bacteria</taxon>
        <taxon>Bacillati</taxon>
        <taxon>Actinomycetota</taxon>
        <taxon>Actinomycetes</taxon>
        <taxon>Streptosporangiales</taxon>
        <taxon>Streptosporangiaceae</taxon>
        <taxon>Nonomuraea</taxon>
    </lineage>
</organism>
<feature type="compositionally biased region" description="Basic and acidic residues" evidence="8">
    <location>
        <begin position="486"/>
        <end position="508"/>
    </location>
</feature>
<evidence type="ECO:0000256" key="8">
    <source>
        <dbReference type="SAM" id="MobiDB-lite"/>
    </source>
</evidence>
<feature type="compositionally biased region" description="Polar residues" evidence="8">
    <location>
        <begin position="451"/>
        <end position="466"/>
    </location>
</feature>
<feature type="transmembrane region" description="Helical" evidence="9">
    <location>
        <begin position="318"/>
        <end position="337"/>
    </location>
</feature>
<comment type="subcellular location">
    <subcellularLocation>
        <location evidence="1">Cell membrane</location>
        <topology evidence="1">Multi-pass membrane protein</topology>
    </subcellularLocation>
</comment>
<feature type="transmembrane region" description="Helical" evidence="9">
    <location>
        <begin position="394"/>
        <end position="417"/>
    </location>
</feature>
<feature type="transmembrane region" description="Helical" evidence="9">
    <location>
        <begin position="210"/>
        <end position="231"/>
    </location>
</feature>
<keyword evidence="13" id="KW-1185">Reference proteome</keyword>
<evidence type="ECO:0000256" key="1">
    <source>
        <dbReference type="ARBA" id="ARBA00004651"/>
    </source>
</evidence>
<evidence type="ECO:0000259" key="10">
    <source>
        <dbReference type="Pfam" id="PF13231"/>
    </source>
</evidence>
<feature type="region of interest" description="Disordered" evidence="8">
    <location>
        <begin position="581"/>
        <end position="647"/>
    </location>
</feature>
<evidence type="ECO:0000256" key="2">
    <source>
        <dbReference type="ARBA" id="ARBA00022475"/>
    </source>
</evidence>
<dbReference type="EMBL" id="JAMZEC010000001">
    <property type="protein sequence ID" value="MCP2346250.1"/>
    <property type="molecule type" value="Genomic_DNA"/>
</dbReference>
<gene>
    <name evidence="12" type="ORF">HD595_002372</name>
</gene>
<protein>
    <submittedName>
        <fullName evidence="12">4-amino-4-deoxy-L-arabinose transferase-like glycosyltransferase</fullName>
    </submittedName>
</protein>
<evidence type="ECO:0000259" key="11">
    <source>
        <dbReference type="Pfam" id="PF24878"/>
    </source>
</evidence>
<sequence length="779" mass="79359">MTTTPHVRTRWALGGLLAATAALYLWGLGASGWANAFYSAAVQAGTQSWKAFFFGSSDAANAITVDKTPASLWPMELSARLFGLNTWSILVPQALMGVATVAVVYATVRRRFPAWAGLLAGAVMALTPVAVLMFRFNNPDALLVLLMTLAAYCVVRAQERAATRWLVLGGACLGFAFLAKMLQAFLVLPGFALVHLLTAPAGVWRRVGQLALAGAAMVASAGWWLLAVALVPASERPYIGGSQTNSVLELALGYNGIGRLNGADYGGLGNLDQEAGPLRLFDTEAAGQISWLLPAALILLGAGLWLTRRAPRTDPARAQLGVWGGWLVVTGLIFSFMQGIFHAYYTVALAPAIAALVGVGAALAWEHREPVLPAVGTGVTALWSYVLLTRDGDWNPWLGPVVLVAGPALAAALLTLGRLATRHAAVRGAAEPEFATPGSSRTTGSGSAPSLTGSPRTTGSRSAPSPTGSRRTAGSRSSSSRSASSHQERSVGEEPVRPGAVREGEPRTPKPAIRAREAAPSGEAGQAGEAGPLGQEGQESETSEGRRAPRWWGVVVVGAVVVCLAGPAAYAVDTASSPHTGAIPTAGPSTGGPGRFGGPGGLRGGGQAMGTGPTGAQPGQGRPGGTRPGQGLPGGMGGGRPGGMGGLLNASTPSAELTTLLKRDAAAYTWAAATVGSNNAAGYQLATGLPVMAVGGFNGTDPAPTLARFQQYVAEKEIHYFVGTGMGMGGRPGGTSGTSGMRGSAGGGSDDAARIAAWVQETFTATTVGGVTVYDLTTG</sequence>
<evidence type="ECO:0000313" key="12">
    <source>
        <dbReference type="EMBL" id="MCP2346250.1"/>
    </source>
</evidence>
<feature type="transmembrane region" description="Helical" evidence="9">
    <location>
        <begin position="140"/>
        <end position="155"/>
    </location>
</feature>
<evidence type="ECO:0000256" key="7">
    <source>
        <dbReference type="ARBA" id="ARBA00023136"/>
    </source>
</evidence>
<accession>A0ABT1JX11</accession>
<feature type="compositionally biased region" description="Low complexity" evidence="8">
    <location>
        <begin position="435"/>
        <end position="450"/>
    </location>
</feature>
<keyword evidence="4" id="KW-0808">Transferase</keyword>
<evidence type="ECO:0000256" key="5">
    <source>
        <dbReference type="ARBA" id="ARBA00022692"/>
    </source>
</evidence>
<evidence type="ECO:0000256" key="3">
    <source>
        <dbReference type="ARBA" id="ARBA00022676"/>
    </source>
</evidence>
<dbReference type="InterPro" id="IPR050297">
    <property type="entry name" value="LipidA_mod_glycosyltrf_83"/>
</dbReference>
<dbReference type="Proteomes" id="UP001320766">
    <property type="component" value="Unassembled WGS sequence"/>
</dbReference>
<feature type="transmembrane region" description="Helical" evidence="9">
    <location>
        <begin position="185"/>
        <end position="203"/>
    </location>
</feature>
<dbReference type="Pfam" id="PF13231">
    <property type="entry name" value="PMT_2"/>
    <property type="match status" value="1"/>
</dbReference>
<evidence type="ECO:0000256" key="9">
    <source>
        <dbReference type="SAM" id="Phobius"/>
    </source>
</evidence>
<keyword evidence="6 9" id="KW-1133">Transmembrane helix</keyword>
<evidence type="ECO:0000256" key="6">
    <source>
        <dbReference type="ARBA" id="ARBA00022989"/>
    </source>
</evidence>
<feature type="region of interest" description="Disordered" evidence="8">
    <location>
        <begin position="428"/>
        <end position="547"/>
    </location>
</feature>
<keyword evidence="3" id="KW-0328">Glycosyltransferase</keyword>